<feature type="region of interest" description="Disordered" evidence="1">
    <location>
        <begin position="6"/>
        <end position="27"/>
    </location>
</feature>
<dbReference type="STRING" id="284811.Q75EK6"/>
<proteinExistence type="predicted"/>
<feature type="compositionally biased region" description="Basic residues" evidence="1">
    <location>
        <begin position="6"/>
        <end position="17"/>
    </location>
</feature>
<dbReference type="eggNOG" id="ENOG502QZ1C">
    <property type="taxonomic scope" value="Eukaryota"/>
</dbReference>
<dbReference type="EMBL" id="AE016814">
    <property type="protein sequence ID" value="AAS50438.1"/>
    <property type="molecule type" value="Genomic_DNA"/>
</dbReference>
<dbReference type="InParanoid" id="Q75EK6"/>
<evidence type="ECO:0000313" key="3">
    <source>
        <dbReference type="EMBL" id="AAS50438.1"/>
    </source>
</evidence>
<feature type="compositionally biased region" description="Low complexity" evidence="1">
    <location>
        <begin position="811"/>
        <end position="827"/>
    </location>
</feature>
<keyword evidence="4" id="KW-1185">Reference proteome</keyword>
<dbReference type="HOGENOM" id="CLU_270005_0_0_1"/>
<feature type="region of interest" description="Disordered" evidence="1">
    <location>
        <begin position="807"/>
        <end position="835"/>
    </location>
</feature>
<feature type="compositionally biased region" description="Acidic residues" evidence="1">
    <location>
        <begin position="1163"/>
        <end position="1180"/>
    </location>
</feature>
<reference evidence="3 4" key="1">
    <citation type="journal article" date="2004" name="Science">
        <title>The Ashbya gossypii genome as a tool for mapping the ancient Saccharomyces cerevisiae genome.</title>
        <authorList>
            <person name="Dietrich F.S."/>
            <person name="Voegeli S."/>
            <person name="Brachat S."/>
            <person name="Lerch A."/>
            <person name="Gates K."/>
            <person name="Steiner S."/>
            <person name="Mohr C."/>
            <person name="Pohlmann R."/>
            <person name="Luedi P."/>
            <person name="Choi S."/>
            <person name="Wing R.A."/>
            <person name="Flavier A."/>
            <person name="Gaffney T.D."/>
            <person name="Philippsen P."/>
        </authorList>
    </citation>
    <scope>NUCLEOTIDE SEQUENCE [LARGE SCALE GENOMIC DNA]</scope>
    <source>
        <strain evidence="4">ATCC 10895 / CBS 109.51 / FGSC 9923 / NRRL Y-1056</strain>
    </source>
</reference>
<dbReference type="PANTHER" id="PTHR28093:SF1">
    <property type="entry name" value="MORPHOGENESIS-RELATED PROTEIN MSB1"/>
    <property type="match status" value="1"/>
</dbReference>
<gene>
    <name evidence="3" type="ORF">AGOS_AAR073W</name>
</gene>
<dbReference type="OrthoDB" id="3362494at2759"/>
<dbReference type="InterPro" id="IPR037508">
    <property type="entry name" value="Msb1/Mug8"/>
</dbReference>
<name>Q75EK6_EREGS</name>
<reference evidence="4" key="2">
    <citation type="journal article" date="2013" name="G3 (Bethesda)">
        <title>Genomes of Ashbya fungi isolated from insects reveal four mating-type loci, numerous translocations, lack of transposons, and distinct gene duplications.</title>
        <authorList>
            <person name="Dietrich F.S."/>
            <person name="Voegeli S."/>
            <person name="Kuo S."/>
            <person name="Philippsen P."/>
        </authorList>
    </citation>
    <scope>GENOME REANNOTATION</scope>
    <source>
        <strain evidence="4">ATCC 10895 / CBS 109.51 / FGSC 9923 / NRRL Y-1056</strain>
    </source>
</reference>
<evidence type="ECO:0000256" key="1">
    <source>
        <dbReference type="SAM" id="MobiDB-lite"/>
    </source>
</evidence>
<feature type="region of interest" description="Disordered" evidence="1">
    <location>
        <begin position="604"/>
        <end position="758"/>
    </location>
</feature>
<dbReference type="GeneID" id="4618656"/>
<feature type="compositionally biased region" description="Polar residues" evidence="1">
    <location>
        <begin position="640"/>
        <end position="650"/>
    </location>
</feature>
<dbReference type="Pfam" id="PF08101">
    <property type="entry name" value="Msb1-Mug8_dom"/>
    <property type="match status" value="1"/>
</dbReference>
<feature type="compositionally biased region" description="Low complexity" evidence="1">
    <location>
        <begin position="716"/>
        <end position="728"/>
    </location>
</feature>
<feature type="compositionally biased region" description="Acidic residues" evidence="1">
    <location>
        <begin position="943"/>
        <end position="960"/>
    </location>
</feature>
<dbReference type="AlphaFoldDB" id="Q75EK6"/>
<dbReference type="PANTHER" id="PTHR28093">
    <property type="entry name" value="MORPHOGENESIS-RELATED PROTEIN MSB1"/>
    <property type="match status" value="1"/>
</dbReference>
<protein>
    <submittedName>
        <fullName evidence="3">AAR073Wp</fullName>
    </submittedName>
</protein>
<feature type="region of interest" description="Disordered" evidence="1">
    <location>
        <begin position="920"/>
        <end position="1038"/>
    </location>
</feature>
<dbReference type="Proteomes" id="UP000000591">
    <property type="component" value="Chromosome I"/>
</dbReference>
<dbReference type="CDD" id="cd04401">
    <property type="entry name" value="RhoGAP_fMSB1"/>
    <property type="match status" value="1"/>
</dbReference>
<dbReference type="InterPro" id="IPR012965">
    <property type="entry name" value="Msb1/Mug8_dom"/>
</dbReference>
<feature type="compositionally biased region" description="Polar residues" evidence="1">
    <location>
        <begin position="682"/>
        <end position="710"/>
    </location>
</feature>
<feature type="region of interest" description="Disordered" evidence="1">
    <location>
        <begin position="885"/>
        <end position="907"/>
    </location>
</feature>
<feature type="domain" description="Meiotically up-regulated protein Msb1/Mug8" evidence="2">
    <location>
        <begin position="158"/>
        <end position="596"/>
    </location>
</feature>
<evidence type="ECO:0000259" key="2">
    <source>
        <dbReference type="Pfam" id="PF08101"/>
    </source>
</evidence>
<evidence type="ECO:0000313" key="4">
    <source>
        <dbReference type="Proteomes" id="UP000000591"/>
    </source>
</evidence>
<dbReference type="OMA" id="WIESCKQ"/>
<sequence length="1208" mass="134644">MFKALKKKIQHGKHHAGKAGSDKALDDGRHRSIFGNCGPRLSGAAALGPEIQLIPKQQTLQRGPTRVKPEVCEELLTAAAIYERLRQEDQANGRLIDAYYVYDREAYKAAPAGQDGRDPAFDVFASACVTPTSGRYVIFQLAAFFIEQLNSQLGTGSNSTDMIRAAMEIFKPNLSHYSFSETQQIRQLLASFFPRAGCTLAGTALREAIEREFRNNWNRLILALRILWAELPESIVPWDCFITFKRLEERDGYPTSAFFMLLKQVLPSHDYMCTTYAFLEILVTIVGRTDLLVEKTTQMDLIFTAGQVCFPSCKAVEEYKDANDEGNDDELILNKIYRNRGSALYHLFVAYLRSLADKGKIKDFYLLDNFDVHEYPPGPYRPMTQRALTLTVPRFIPESDMRNDFNQLIKFVAKAGSRIYSSQHAFSKLENSFLDKFEENPLKVVEGLFSKSSKRYLYKFDKHFSTNYFKTLNDRQGWNRALHELDPTNQYAVSTWIESCKQHGFSEFLSMLEDNMGGEGTLALGHPLLASLTEELSFNAKEEEEELAAVRLSKMGVSEWFISSWKYEMFLGKIYNTLVIKLTKRVGDCDWIVISTDDRVSTSAMLQNRPLPTPPTTNPSRSDSKEEVLPKPVKPYCPTVHSTYSDQSSIRMRPPPLDTATDPFDSPMISSPTSAHTRRRSVVSNGKINEGSVSSSKHLSETGDTSSTAGTGKLFITSESPISSSTPIDNRLYFKDKPRQPPAISNIVIPQPLPVSDPGRQEERLFTPTGGAFVLPRPHIPMKIQNPSMNSFPKSAADRHISMIREEEVEQVSSPSSVRGPRSVSEPPTVPSHLMQGVPAMVPEAASEDELDKPLIPPAKPVDFRCRELQLIAKMAPDLCKPLPMPKEPSSLMSPVSDASDKEEPAFPEPMQAAVNTLLSENGDLRKPGNRATVIVYPKYDSVPDEEEDEDDEFSEDDSAVDPAEQLPVGVTEKPPQETSAVAPHDGQSTSEWASDDAPSDGLDFSMPPNQGFAKPSPAANGMKTLSLPPEAPASTNDFLEDFIDGYNEHSMLPPASHNPPEAPADETLFERVKRYYEDSPFERVPTIRSATAPVAEDSGVDRHVALERSPTTPKPLTPGPLERPAVKRLSWSQESSVRSAERGALRRRQASWTYSMASTVPPDEDNGFFDSDASESPDDDGLHISRFKNALLKTKRSINRLNSNHKA</sequence>
<accession>Q75EK6</accession>
<dbReference type="KEGG" id="ago:AGOS_AAR073W"/>
<feature type="region of interest" description="Disordered" evidence="1">
    <location>
        <begin position="1088"/>
        <end position="1183"/>
    </location>
</feature>
<dbReference type="RefSeq" id="NP_982614.1">
    <property type="nucleotide sequence ID" value="NM_207967.1"/>
</dbReference>
<organism evidence="3 4">
    <name type="scientific">Eremothecium gossypii (strain ATCC 10895 / CBS 109.51 / FGSC 9923 / NRRL Y-1056)</name>
    <name type="common">Yeast</name>
    <name type="synonym">Ashbya gossypii</name>
    <dbReference type="NCBI Taxonomy" id="284811"/>
    <lineage>
        <taxon>Eukaryota</taxon>
        <taxon>Fungi</taxon>
        <taxon>Dikarya</taxon>
        <taxon>Ascomycota</taxon>
        <taxon>Saccharomycotina</taxon>
        <taxon>Saccharomycetes</taxon>
        <taxon>Saccharomycetales</taxon>
        <taxon>Saccharomycetaceae</taxon>
        <taxon>Eremothecium</taxon>
    </lineage>
</organism>